<proteinExistence type="predicted"/>
<reference evidence="2" key="1">
    <citation type="submission" date="2019-09" db="EMBL/GenBank/DDBJ databases">
        <title>Draft genome information of white flower Hibiscus syriacus.</title>
        <authorList>
            <person name="Kim Y.-M."/>
        </authorList>
    </citation>
    <scope>NUCLEOTIDE SEQUENCE [LARGE SCALE GENOMIC DNA]</scope>
    <source>
        <strain evidence="2">YM2019G1</strain>
    </source>
</reference>
<feature type="compositionally biased region" description="Polar residues" evidence="1">
    <location>
        <begin position="206"/>
        <end position="221"/>
    </location>
</feature>
<dbReference type="Proteomes" id="UP000436088">
    <property type="component" value="Unassembled WGS sequence"/>
</dbReference>
<dbReference type="AlphaFoldDB" id="A0A6A2X209"/>
<comment type="caution">
    <text evidence="2">The sequence shown here is derived from an EMBL/GenBank/DDBJ whole genome shotgun (WGS) entry which is preliminary data.</text>
</comment>
<feature type="region of interest" description="Disordered" evidence="1">
    <location>
        <begin position="147"/>
        <end position="225"/>
    </location>
</feature>
<sequence length="247" mass="27272">MTSQSSPMQAYNQAINDLDKELDHLKNEPVGGGAFQILDKMEGSIVGFGNGIEVIGSGGGGGKGKRGRGVLVESRIWSTVLENVEILCYFHKLIQDSKDEPSKLATKLYVILQHMKSSNIKVKYGLRSPIGPSIARHEYYQGVGTHWGSQSFDHGNPSSSDTRKGKMNKTETSGLANYNMVPSSGQIEHFPSSPGNMRSMHRSRQDGQNVTENLDSTNMQETGKEEDEIDRALLWKKFTGFTFSVRI</sequence>
<feature type="compositionally biased region" description="Polar residues" evidence="1">
    <location>
        <begin position="170"/>
        <end position="186"/>
    </location>
</feature>
<name>A0A6A2X209_HIBSY</name>
<protein>
    <submittedName>
        <fullName evidence="2">Uncharacterized protein</fullName>
    </submittedName>
</protein>
<dbReference type="EMBL" id="VEPZ02001774">
    <property type="protein sequence ID" value="KAE8655906.1"/>
    <property type="molecule type" value="Genomic_DNA"/>
</dbReference>
<feature type="compositionally biased region" description="Polar residues" evidence="1">
    <location>
        <begin position="147"/>
        <end position="160"/>
    </location>
</feature>
<gene>
    <name evidence="2" type="ORF">F3Y22_tig00117016pilonHSYRG00515</name>
</gene>
<keyword evidence="3" id="KW-1185">Reference proteome</keyword>
<organism evidence="2 3">
    <name type="scientific">Hibiscus syriacus</name>
    <name type="common">Rose of Sharon</name>
    <dbReference type="NCBI Taxonomy" id="106335"/>
    <lineage>
        <taxon>Eukaryota</taxon>
        <taxon>Viridiplantae</taxon>
        <taxon>Streptophyta</taxon>
        <taxon>Embryophyta</taxon>
        <taxon>Tracheophyta</taxon>
        <taxon>Spermatophyta</taxon>
        <taxon>Magnoliopsida</taxon>
        <taxon>eudicotyledons</taxon>
        <taxon>Gunneridae</taxon>
        <taxon>Pentapetalae</taxon>
        <taxon>rosids</taxon>
        <taxon>malvids</taxon>
        <taxon>Malvales</taxon>
        <taxon>Malvaceae</taxon>
        <taxon>Malvoideae</taxon>
        <taxon>Hibiscus</taxon>
    </lineage>
</organism>
<evidence type="ECO:0000313" key="3">
    <source>
        <dbReference type="Proteomes" id="UP000436088"/>
    </source>
</evidence>
<evidence type="ECO:0000256" key="1">
    <source>
        <dbReference type="SAM" id="MobiDB-lite"/>
    </source>
</evidence>
<evidence type="ECO:0000313" key="2">
    <source>
        <dbReference type="EMBL" id="KAE8655906.1"/>
    </source>
</evidence>
<accession>A0A6A2X209</accession>